<keyword evidence="7" id="KW-1185">Reference proteome</keyword>
<dbReference type="PANTHER" id="PTHR12338">
    <property type="entry name" value="AUTOTRANSPORTER"/>
    <property type="match status" value="1"/>
</dbReference>
<evidence type="ECO:0000256" key="3">
    <source>
        <dbReference type="ARBA" id="ARBA00022729"/>
    </source>
</evidence>
<protein>
    <submittedName>
        <fullName evidence="6">Filamentous hemagglutinin N-terminal domain-containing protein</fullName>
    </submittedName>
</protein>
<feature type="domain" description="Filamentous haemagglutinin FhaB/tRNA nuclease CdiA-like TPS" evidence="5">
    <location>
        <begin position="61"/>
        <end position="173"/>
    </location>
</feature>
<proteinExistence type="predicted"/>
<dbReference type="Gene3D" id="2.160.20.10">
    <property type="entry name" value="Single-stranded right-handed beta-helix, Pectin lyase-like"/>
    <property type="match status" value="2"/>
</dbReference>
<dbReference type="InterPro" id="IPR041248">
    <property type="entry name" value="YDG"/>
</dbReference>
<dbReference type="RefSeq" id="WP_167078081.1">
    <property type="nucleotide sequence ID" value="NZ_VVIW01000011.1"/>
</dbReference>
<evidence type="ECO:0000313" key="6">
    <source>
        <dbReference type="EMBL" id="NHZ42239.1"/>
    </source>
</evidence>
<dbReference type="Pfam" id="PF13018">
    <property type="entry name" value="ESPR"/>
    <property type="match status" value="1"/>
</dbReference>
<dbReference type="SUPFAM" id="SSF75011">
    <property type="entry name" value="3-carboxy-cis,cis-mucoante lactonizing enzyme"/>
    <property type="match status" value="1"/>
</dbReference>
<dbReference type="Pfam" id="PF18657">
    <property type="entry name" value="YDG"/>
    <property type="match status" value="18"/>
</dbReference>
<dbReference type="EMBL" id="VVIW01000011">
    <property type="protein sequence ID" value="NHZ42239.1"/>
    <property type="molecule type" value="Genomic_DNA"/>
</dbReference>
<evidence type="ECO:0000259" key="5">
    <source>
        <dbReference type="SMART" id="SM00912"/>
    </source>
</evidence>
<keyword evidence="3" id="KW-0732">Signal</keyword>
<evidence type="ECO:0000256" key="4">
    <source>
        <dbReference type="SAM" id="MobiDB-lite"/>
    </source>
</evidence>
<dbReference type="InterPro" id="IPR013519">
    <property type="entry name" value="Int_alpha_beta-p"/>
</dbReference>
<name>A0ABX0M4Y5_9BURK</name>
<dbReference type="InterPro" id="IPR024973">
    <property type="entry name" value="ESPR"/>
</dbReference>
<dbReference type="Pfam" id="PF18676">
    <property type="entry name" value="MBG_2"/>
    <property type="match status" value="2"/>
</dbReference>
<evidence type="ECO:0000256" key="2">
    <source>
        <dbReference type="ARBA" id="ARBA00022525"/>
    </source>
</evidence>
<feature type="region of interest" description="Disordered" evidence="4">
    <location>
        <begin position="2934"/>
        <end position="2956"/>
    </location>
</feature>
<dbReference type="SUPFAM" id="SSF51126">
    <property type="entry name" value="Pectin lyase-like"/>
    <property type="match status" value="1"/>
</dbReference>
<sequence length="2977" mass="288961">MHKHASANRFYRLVWSHVHACWVAVAEGARGRGKGGRRNLVSLMLGAAVAANAAAAPPLIDSALPAGAQLVAGQAAVSTNGAAMTVTQGSAQAILNWQSFDIGSKAEVRFDQPSASAVALNRVVGSDPSRIYGKLSSNGQVFLLNQQGVLFGAGAQVNVGGLVASSLGLSDQDFLDRRYEFSAAGTPGAVRNDGSIRTANGGYVALIAPTVANSGSIGAAGGSAVLAAGSQVGLDLRGDGLITVRVARSALDAVLTNNGLVQADGGQVVLSAAAADALARSSVNNAGLVQARGFAGDGGSIRLSGDTIHAGALDASSGAAAGGRIAIDGGAVALDGAINADGATGGTVKVDARANLSAAAASSAQGRGGNGGSIGYRAGAALVETSSASTNAGGAADGGSISIHGGAGVISSATHAARAGDGIGGRIDLSGADVRLLGATLDASGTSQGGLVRVGGAFQGGSERADAPDLARFTQRWGQRAPIASAQQTFINDSTSIKVAASGAQGQGGTAVVWSDQQTTMLGKVNATGAAAGGTVEISGKEDLRHVGLEHLDIGAGGQLLLDPKNITIGSYPLVWTYQAILGQGYSGGKNKDVASLASGDGFGFSVALNEAGDRLAVGAPFDKGIDGLGSAKGAVRLFSFSDNNFSNATLEGTIGAGYTGGKNLDLALADGAQFGTSLAMNHDASLLGAGAFGDGSNGSVRLFNFGSHFAAPTVKQTLTATDTGKPALGFGAAVGMNRDGTRIGIGALYDQGAQNDCANCGAVYVFDKGATTMALAGVFGQGAGVSLATDQQFGSAVAFDNSGSLMAVGALGTGSGKGAVYLFSGVGAANALEGRIGAGVNGAKDLALTLRENDLFGSSVALSGDGKRLAIGATGDGGFGAVTGGPGSVRIVDFGGASFAAPAVSATLGRDYTVGANGDLNLGDGDNFGFAAALNRAGDRLVVGAPYANSADGSVPETGAVHAFALLPPPSSSNVPFTSVKPKPGLDVTIDAPTLLATLDAGVSITLQANNDIKLLAGNPLIISNATTGNGALTLQAGRSVTLDSSISTGNANLTVLANASAGADPALRDSGNAAITTAAGTVIDAGSGSIGMTLGGTSIGAISVGGTVTGSTVKLVNQGLASSTVTLLGSGSVTGTGSGSALEIAAVNGTFSNQNGASGIGAPSGRYLVYSTSPVTTLEGASGYDKHYNQAYVAGSTPAYAGSGNWFLYSVAPALNLSANAASRVYDGSAAVPTLTYGATGFIDNDSIASGFTGALSAAGAGKNVGTYAIGAGSLASALGYTLNYTGANYTVTPATLNVSASGVDKVYDRTTGATVNFSGNKIGGDAVNIGGTGVFADKNAGVGKTINLSGIALSGADAANYTLGTAPATTSATITPFALTASATGNNRVYDGGTAASATVSGNVIAGDSVAFASTGAAFADKNAGNAKTITVSGIGIGGPDAANYTLASNSATTSANIAPRSLLVTASGGGKVYDGTVATSVALADNRIGSDDLALGGTASFADKSAGNGKTVTVGGLVLSGTDAGNYTLASPTATTTASITPRTLTVSATGVDKEYDRTSAATVSLADDRVAGDALTLARSATFGDVNAGTGKTVSVSAIALSGNDAGNYTLAGTTATTSAAITPRLLTATLAGANKVYDGSTATTATLSDNRIAGDTLTVTGGAAAFLDQNAGTGKTVTASGITLGGASAGNYTLAAATASGSADITPRALVTTASATSKIYDGSVAAGVTFTDNRIADDVFTVSGSGAFGDRNAGTGKAVAVTGIALSGLDAGNYSLASTSAAASADITPRSLAANAAGVNKVYDGSTAATVTMGDNRISGDLVTLGYSGAAFADKNAGSGKTINITGVSMSGAHAGNYTLDATSASATANITPRPLNVSAAGASKVYDGSNAASVTLGDDHLPGDVVSVSGLATFADKNAGAGKTVTVTGFALTGPDAVNYAAASGSATGSGSITPRALAFTASGIDKQYDGTIAATASFSDDRVANDQLTVAGNALFDTKAVGSGKAVAISGIALAGEDAGNYTIAGTTASTSAAITPRTLAPTVTGLSKTYDGSTGASVVLVANQIAGEAVILSSSGASFTDKNAGTGKTINVGGLSMSGADAGNYTLAATSTTATANIVPRALAFSATGVDRAYDGTLAAAITYSGNHLAGDNVSYTQNASFADKNVGAGKTVTVSGIALAGPDAGNYTLASTSATTSASITPRVLTPVLVGASKTYDGTTVATLTLDNDRLAGDVLALTSTGAAFTDKNAGVAKPLTVTGLALSGAGAGNYTLASTAYTGSADIAPRALVTTATGVNKVYDGTLAAALTLGDNRLAGDVLVVNAGNAAFSDKNVGSAKAITAGGMTLSGADAGNYTLTSNSASATASITPRALNVSIGGAVKVYDGTTAAGSALGDDRIAGDALSLAGSVAFFVDKNVGVNKAIVVDKLALSGADAGNYVLAATSTSGTGTITARPLNVTATAAGKVYDGTTLASATVAGDQLDGDGLTISSGTATFADKNAGKGKTVNVAGLTIGGLDAANYALVSSSATATADITPRALNVTVAGVDKVYDGTIAAQFTIGDNRISGDTLAFNAPGARFADKNAGVAKVIMLDGLSVDGVDAANYTLATLQPTATASITPRALTASLAGVISKVYDGGTGAVLDAGAVTLGGFVAGEGASVNASSGTFNSANVRDASSVSAVINGASATAGTLLSNYVLPASASGAGTITPRTVAVSGMTVAPKVYDGTTTATLSSAGSLSNLVAGEALTLAAPRSANYDNRSAGNGKLVTASGFTLVDGASGLASNYMLASGTASVNTGVITQAPLTIRADDKVRASGAANPAFTFSASGFVGGDDSALLAGLTAATGADRQSPAGSYTITPAGGVFKDYLPQYVDGTLTVNGASSQVDAIIGSLAAAGQRQQNVFANAGFSPWTVAWTGPAPELTPQADASGARGAEAGTSTVTLSGGTAVTMRRGGVRTAE</sequence>
<dbReference type="NCBIfam" id="TIGR01901">
    <property type="entry name" value="adhes_NPXG"/>
    <property type="match status" value="1"/>
</dbReference>
<comment type="caution">
    <text evidence="6">The sequence shown here is derived from an EMBL/GenBank/DDBJ whole genome shotgun (WGS) entry which is preliminary data.</text>
</comment>
<evidence type="ECO:0000256" key="1">
    <source>
        <dbReference type="ARBA" id="ARBA00004613"/>
    </source>
</evidence>
<dbReference type="InterPro" id="IPR050909">
    <property type="entry name" value="Bact_Autotransporter_VF"/>
</dbReference>
<dbReference type="PANTHER" id="PTHR12338:SF8">
    <property type="entry name" value="HEME_HEMOPEXIN-BINDING PROTEIN"/>
    <property type="match status" value="1"/>
</dbReference>
<gene>
    <name evidence="6" type="ORF">F1609_18985</name>
</gene>
<dbReference type="InterPro" id="IPR011050">
    <property type="entry name" value="Pectin_lyase_fold/virulence"/>
</dbReference>
<dbReference type="Gene3D" id="3.30.160.710">
    <property type="match status" value="1"/>
</dbReference>
<dbReference type="Proteomes" id="UP000819052">
    <property type="component" value="Unassembled WGS sequence"/>
</dbReference>
<accession>A0ABX0M4Y5</accession>
<organism evidence="6 7">
    <name type="scientific">Massilia aquatica</name>
    <dbReference type="NCBI Taxonomy" id="2609000"/>
    <lineage>
        <taxon>Bacteria</taxon>
        <taxon>Pseudomonadati</taxon>
        <taxon>Pseudomonadota</taxon>
        <taxon>Betaproteobacteria</taxon>
        <taxon>Burkholderiales</taxon>
        <taxon>Oxalobacteraceae</taxon>
        <taxon>Telluria group</taxon>
        <taxon>Massilia</taxon>
    </lineage>
</organism>
<comment type="subcellular location">
    <subcellularLocation>
        <location evidence="1">Secreted</location>
    </subcellularLocation>
</comment>
<keyword evidence="2" id="KW-0964">Secreted</keyword>
<evidence type="ECO:0000313" key="7">
    <source>
        <dbReference type="Proteomes" id="UP000819052"/>
    </source>
</evidence>
<dbReference type="SMART" id="SM00912">
    <property type="entry name" value="Haemagg_act"/>
    <property type="match status" value="1"/>
</dbReference>
<reference evidence="6 7" key="1">
    <citation type="submission" date="2019-09" db="EMBL/GenBank/DDBJ databases">
        <title>Taxonomy of Antarctic Massilia spp.: description of Massilia rubra sp. nov., Massilia aquatica sp. nov., Massilia mucilaginosa sp. nov., Massilia frigida sp. nov. isolated from streams, lakes and regoliths.</title>
        <authorList>
            <person name="Holochova P."/>
            <person name="Sedlacek I."/>
            <person name="Kralova S."/>
            <person name="Maslanova I."/>
            <person name="Busse H.-J."/>
            <person name="Stankova E."/>
            <person name="Vrbovska V."/>
            <person name="Kovarovic V."/>
            <person name="Bartak M."/>
            <person name="Svec P."/>
            <person name="Pantucek R."/>
        </authorList>
    </citation>
    <scope>NUCLEOTIDE SEQUENCE [LARGE SCALE GENOMIC DNA]</scope>
    <source>
        <strain evidence="6 7">CCM 8693</strain>
    </source>
</reference>
<dbReference type="InterPro" id="IPR012334">
    <property type="entry name" value="Pectin_lyas_fold"/>
</dbReference>
<dbReference type="InterPro" id="IPR008638">
    <property type="entry name" value="FhaB/CdiA-like_TPS"/>
</dbReference>
<dbReference type="Pfam" id="PF05860">
    <property type="entry name" value="TPS"/>
    <property type="match status" value="1"/>
</dbReference>
<dbReference type="InterPro" id="IPR041286">
    <property type="entry name" value="MBG_2"/>
</dbReference>
<dbReference type="SMART" id="SM00191">
    <property type="entry name" value="Int_alpha"/>
    <property type="match status" value="5"/>
</dbReference>